<comment type="caution">
    <text evidence="2">The sequence shown here is derived from an EMBL/GenBank/DDBJ whole genome shotgun (WGS) entry which is preliminary data.</text>
</comment>
<keyword evidence="1" id="KW-0812">Transmembrane</keyword>
<reference evidence="2" key="1">
    <citation type="submission" date="2021-01" db="EMBL/GenBank/DDBJ databases">
        <title>Fulvivirga kasyanovii gen. nov., sp nov., a novel member of the phylum Bacteroidetes isolated from seawater in a mussel farm.</title>
        <authorList>
            <person name="Zhao L.-H."/>
            <person name="Wang Z.-J."/>
        </authorList>
    </citation>
    <scope>NUCLEOTIDE SEQUENCE</scope>
    <source>
        <strain evidence="2">2943</strain>
    </source>
</reference>
<dbReference type="EMBL" id="JAESIY010000026">
    <property type="protein sequence ID" value="MBL3659067.1"/>
    <property type="molecule type" value="Genomic_DNA"/>
</dbReference>
<evidence type="ECO:0000313" key="3">
    <source>
        <dbReference type="Proteomes" id="UP000659388"/>
    </source>
</evidence>
<dbReference type="Proteomes" id="UP000659388">
    <property type="component" value="Unassembled WGS sequence"/>
</dbReference>
<dbReference type="PANTHER" id="PTHR30354:SF25">
    <property type="entry name" value="INNER MEMBRANE PERMEASE YGBN"/>
    <property type="match status" value="1"/>
</dbReference>
<feature type="transmembrane region" description="Helical" evidence="1">
    <location>
        <begin position="336"/>
        <end position="355"/>
    </location>
</feature>
<protein>
    <submittedName>
        <fullName evidence="2">Gluconate transporter</fullName>
    </submittedName>
</protein>
<feature type="transmembrane region" description="Helical" evidence="1">
    <location>
        <begin position="260"/>
        <end position="282"/>
    </location>
</feature>
<feature type="transmembrane region" description="Helical" evidence="1">
    <location>
        <begin position="178"/>
        <end position="198"/>
    </location>
</feature>
<evidence type="ECO:0000313" key="2">
    <source>
        <dbReference type="EMBL" id="MBL3659067.1"/>
    </source>
</evidence>
<feature type="transmembrane region" description="Helical" evidence="1">
    <location>
        <begin position="219"/>
        <end position="240"/>
    </location>
</feature>
<dbReference type="NCBIfam" id="TIGR00791">
    <property type="entry name" value="gntP"/>
    <property type="match status" value="1"/>
</dbReference>
<dbReference type="GO" id="GO:0015128">
    <property type="term" value="F:gluconate transmembrane transporter activity"/>
    <property type="evidence" value="ECO:0007669"/>
    <property type="project" value="InterPro"/>
</dbReference>
<evidence type="ECO:0000256" key="1">
    <source>
        <dbReference type="SAM" id="Phobius"/>
    </source>
</evidence>
<dbReference type="PIRSF" id="PIRSF002746">
    <property type="entry name" value="Gluconate_transporter"/>
    <property type="match status" value="1"/>
</dbReference>
<feature type="transmembrane region" description="Helical" evidence="1">
    <location>
        <begin position="30"/>
        <end position="48"/>
    </location>
</feature>
<feature type="transmembrane region" description="Helical" evidence="1">
    <location>
        <begin position="101"/>
        <end position="128"/>
    </location>
</feature>
<keyword evidence="1" id="KW-1133">Transmembrane helix</keyword>
<feature type="transmembrane region" description="Helical" evidence="1">
    <location>
        <begin position="7"/>
        <end position="24"/>
    </location>
</feature>
<dbReference type="Pfam" id="PF02447">
    <property type="entry name" value="GntP_permease"/>
    <property type="match status" value="1"/>
</dbReference>
<sequence length="447" mass="47034">MINYQLILAAGAGIFILLILIMMVRIHAFLALLITSLVVGIIAGLPPLDLIQSVQNGMAGTLGFVATVVGLGSIFGALLEHSGGAQALANYMLQKFGVKNASWSMVITGFLVAIPVFFDVAFIILIPVVYALKKQSGKSILLYGIPLLAGLAITHAFIPPTPGPVAVADIVGADLGWVILFGFITGIPAAIVSGPLFAQFIAKRIDADPPELTENETSSLSTSPFAIIAIISIPILLILMNTFANSPLLTNHIPDSLRSWLGFVGHPFTALILANMVAWYFLGIRKGQTPKVLMEISTKSLAPAGVIILITGAGGAFKQVLIDTEIGKMIANSMQAMDVPLLVFGFLIAAIVRILQGSSTVAMITAAGMSAPLIAAFGPSEIQKSLLVISIASGASILSHFNDSGFWLVSRYFGLSEKQTLKSWTVMTTLIALVGLATILSINLVLS</sequence>
<feature type="transmembrane region" description="Helical" evidence="1">
    <location>
        <begin position="421"/>
        <end position="446"/>
    </location>
</feature>
<dbReference type="RefSeq" id="WP_202246861.1">
    <property type="nucleotide sequence ID" value="NZ_JAESIY010000026.1"/>
</dbReference>
<feature type="transmembrane region" description="Helical" evidence="1">
    <location>
        <begin position="361"/>
        <end position="378"/>
    </location>
</feature>
<keyword evidence="3" id="KW-1185">Reference proteome</keyword>
<dbReference type="PANTHER" id="PTHR30354">
    <property type="entry name" value="GNT FAMILY GLUCONATE TRANSPORTER"/>
    <property type="match status" value="1"/>
</dbReference>
<dbReference type="GO" id="GO:0005886">
    <property type="term" value="C:plasma membrane"/>
    <property type="evidence" value="ECO:0007669"/>
    <property type="project" value="TreeGrafter"/>
</dbReference>
<dbReference type="AlphaFoldDB" id="A0A937K3K0"/>
<dbReference type="InterPro" id="IPR003474">
    <property type="entry name" value="Glcn_transporter"/>
</dbReference>
<feature type="transmembrane region" description="Helical" evidence="1">
    <location>
        <begin position="140"/>
        <end position="158"/>
    </location>
</feature>
<accession>A0A937K3K0</accession>
<keyword evidence="1" id="KW-0472">Membrane</keyword>
<organism evidence="2 3">
    <name type="scientific">Fulvivirga sediminis</name>
    <dbReference type="NCBI Taxonomy" id="2803949"/>
    <lineage>
        <taxon>Bacteria</taxon>
        <taxon>Pseudomonadati</taxon>
        <taxon>Bacteroidota</taxon>
        <taxon>Cytophagia</taxon>
        <taxon>Cytophagales</taxon>
        <taxon>Fulvivirgaceae</taxon>
        <taxon>Fulvivirga</taxon>
    </lineage>
</organism>
<feature type="transmembrane region" description="Helical" evidence="1">
    <location>
        <begin position="60"/>
        <end position="81"/>
    </location>
</feature>
<feature type="transmembrane region" description="Helical" evidence="1">
    <location>
        <begin position="385"/>
        <end position="401"/>
    </location>
</feature>
<proteinExistence type="predicted"/>
<name>A0A937K3K0_9BACT</name>
<gene>
    <name evidence="2" type="ORF">JL102_23175</name>
</gene>